<keyword evidence="4" id="KW-0547">Nucleotide-binding</keyword>
<evidence type="ECO:0000313" key="11">
    <source>
        <dbReference type="EMBL" id="MDT0691467.1"/>
    </source>
</evidence>
<dbReference type="Pfam" id="PF06508">
    <property type="entry name" value="QueC"/>
    <property type="match status" value="1"/>
</dbReference>
<evidence type="ECO:0000256" key="3">
    <source>
        <dbReference type="ARBA" id="ARBA00022723"/>
    </source>
</evidence>
<evidence type="ECO:0000256" key="5">
    <source>
        <dbReference type="ARBA" id="ARBA00022785"/>
    </source>
</evidence>
<dbReference type="InterPro" id="IPR018317">
    <property type="entry name" value="QueC"/>
</dbReference>
<evidence type="ECO:0000256" key="1">
    <source>
        <dbReference type="ARBA" id="ARBA00005061"/>
    </source>
</evidence>
<reference evidence="11 12" key="1">
    <citation type="submission" date="2023-09" db="EMBL/GenBank/DDBJ databases">
        <authorList>
            <person name="Rey-Velasco X."/>
        </authorList>
    </citation>
    <scope>NUCLEOTIDE SEQUENCE [LARGE SCALE GENOMIC DNA]</scope>
    <source>
        <strain evidence="11 12">F188</strain>
    </source>
</reference>
<dbReference type="InterPro" id="IPR014729">
    <property type="entry name" value="Rossmann-like_a/b/a_fold"/>
</dbReference>
<gene>
    <name evidence="11" type="ORF">RM549_16855</name>
</gene>
<evidence type="ECO:0000256" key="2">
    <source>
        <dbReference type="ARBA" id="ARBA00022598"/>
    </source>
</evidence>
<dbReference type="PANTHER" id="PTHR42914">
    <property type="entry name" value="7-CYANO-7-DEAZAGUANINE SYNTHASE"/>
    <property type="match status" value="1"/>
</dbReference>
<comment type="pathway">
    <text evidence="1">Purine metabolism; 7-cyano-7-deazaguanine biosynthesis.</text>
</comment>
<keyword evidence="7" id="KW-0067">ATP-binding</keyword>
<keyword evidence="3" id="KW-0479">Metal-binding</keyword>
<dbReference type="EC" id="6.3.4.20" evidence="9"/>
<accession>A0ABU3E894</accession>
<evidence type="ECO:0000256" key="8">
    <source>
        <dbReference type="ARBA" id="ARBA00037993"/>
    </source>
</evidence>
<dbReference type="EMBL" id="JAVRHM010000025">
    <property type="protein sequence ID" value="MDT0691467.1"/>
    <property type="molecule type" value="Genomic_DNA"/>
</dbReference>
<evidence type="ECO:0000313" key="12">
    <source>
        <dbReference type="Proteomes" id="UP001261624"/>
    </source>
</evidence>
<dbReference type="SUPFAM" id="SSF52402">
    <property type="entry name" value="Adenine nucleotide alpha hydrolases-like"/>
    <property type="match status" value="1"/>
</dbReference>
<comment type="similarity">
    <text evidence="8">Belongs to the QueC family.</text>
</comment>
<keyword evidence="2 11" id="KW-0436">Ligase</keyword>
<dbReference type="GO" id="GO:0016874">
    <property type="term" value="F:ligase activity"/>
    <property type="evidence" value="ECO:0007669"/>
    <property type="project" value="UniProtKB-KW"/>
</dbReference>
<comment type="caution">
    <text evidence="11">The sequence shown here is derived from an EMBL/GenBank/DDBJ whole genome shotgun (WGS) entry which is preliminary data.</text>
</comment>
<comment type="catalytic activity">
    <reaction evidence="10">
        <text>7-carboxy-7-carbaguanine + NH4(+) + 2 ATP = 7-cyano-7-carbaguanine + 2 AMP + 2 diphosphate + 2 H(+)</text>
        <dbReference type="Rhea" id="RHEA:27982"/>
        <dbReference type="ChEBI" id="CHEBI:15378"/>
        <dbReference type="ChEBI" id="CHEBI:28938"/>
        <dbReference type="ChEBI" id="CHEBI:30616"/>
        <dbReference type="ChEBI" id="CHEBI:33019"/>
        <dbReference type="ChEBI" id="CHEBI:45075"/>
        <dbReference type="ChEBI" id="CHEBI:61036"/>
        <dbReference type="ChEBI" id="CHEBI:456215"/>
        <dbReference type="EC" id="6.3.4.20"/>
    </reaction>
</comment>
<keyword evidence="6" id="KW-0862">Zinc</keyword>
<keyword evidence="5" id="KW-0671">Queuosine biosynthesis</keyword>
<name>A0ABU3E894_9FLAO</name>
<protein>
    <recommendedName>
        <fullName evidence="9">7-cyano-7-deazaguanine synthase</fullName>
        <ecNumber evidence="9">6.3.4.20</ecNumber>
    </recommendedName>
</protein>
<evidence type="ECO:0000256" key="9">
    <source>
        <dbReference type="ARBA" id="ARBA00039149"/>
    </source>
</evidence>
<evidence type="ECO:0000256" key="4">
    <source>
        <dbReference type="ARBA" id="ARBA00022741"/>
    </source>
</evidence>
<evidence type="ECO:0000256" key="7">
    <source>
        <dbReference type="ARBA" id="ARBA00022840"/>
    </source>
</evidence>
<dbReference type="PANTHER" id="PTHR42914:SF1">
    <property type="entry name" value="7-CYANO-7-DEAZAGUANINE SYNTHASE"/>
    <property type="match status" value="1"/>
</dbReference>
<sequence length="199" mass="21986">MQKNNLAILLSGGMDSIALAYWKKPAHSITIDYGQKAANAEIKAAEQISKQLNIEHHIIKVDCSALGSGDMNGSKSLGISPITEWWPYRNQLLVTLACMKGVSIGIKELIIGSVSTDDAHKDGTRTFYDYLSKLIEYQEGQIKITCPGIEMSTVELIKKAKLPTSLLYWAHSCHTANEPCMNCNGCKKYLYTLQMLGLD</sequence>
<dbReference type="RefSeq" id="WP_311686935.1">
    <property type="nucleotide sequence ID" value="NZ_JAVRHM010000025.1"/>
</dbReference>
<evidence type="ECO:0000256" key="6">
    <source>
        <dbReference type="ARBA" id="ARBA00022833"/>
    </source>
</evidence>
<dbReference type="Gene3D" id="3.40.50.620">
    <property type="entry name" value="HUPs"/>
    <property type="match status" value="1"/>
</dbReference>
<evidence type="ECO:0000256" key="10">
    <source>
        <dbReference type="ARBA" id="ARBA00047890"/>
    </source>
</evidence>
<dbReference type="Proteomes" id="UP001261624">
    <property type="component" value="Unassembled WGS sequence"/>
</dbReference>
<keyword evidence="12" id="KW-1185">Reference proteome</keyword>
<organism evidence="11 12">
    <name type="scientific">Autumnicola patrickiae</name>
    <dbReference type="NCBI Taxonomy" id="3075591"/>
    <lineage>
        <taxon>Bacteria</taxon>
        <taxon>Pseudomonadati</taxon>
        <taxon>Bacteroidota</taxon>
        <taxon>Flavobacteriia</taxon>
        <taxon>Flavobacteriales</taxon>
        <taxon>Flavobacteriaceae</taxon>
        <taxon>Autumnicola</taxon>
    </lineage>
</organism>
<proteinExistence type="inferred from homology"/>